<dbReference type="Proteomes" id="UP001055153">
    <property type="component" value="Unassembled WGS sequence"/>
</dbReference>
<dbReference type="Gene3D" id="3.40.50.300">
    <property type="entry name" value="P-loop containing nucleotide triphosphate hydrolases"/>
    <property type="match status" value="1"/>
</dbReference>
<dbReference type="EMBL" id="BPQQ01000031">
    <property type="protein sequence ID" value="GJE00681.1"/>
    <property type="molecule type" value="Genomic_DNA"/>
</dbReference>
<evidence type="ECO:0000313" key="2">
    <source>
        <dbReference type="EMBL" id="GJE00681.1"/>
    </source>
</evidence>
<feature type="region of interest" description="Disordered" evidence="1">
    <location>
        <begin position="1"/>
        <end position="23"/>
    </location>
</feature>
<sequence length="613" mass="66718">MLREPPAAQAGGPTSDTAPYGPWNPGIESALPRAFLPLATVFRPENVATGLGEAQDLSGLCGLPLHDVVAFRAERLAVHEVLVRVTADLSVPVGEKYADLGVNFRRMTSRLLATAVAPRLDAVTDHLRALQQEGRAAMEQVLEAIFSAPEPPPPTRRRWFSRPPPTPPVAEPQEARAARLLDAARAGAEAAGREAEAAAIGALQRVVAGVIQQRGRLVRDPGLLAGLGLTLFSNGYGSQRIGRLIDPWVREAAEQEGYHRLAPQARPVVMNVKGASASGKSTMRPLQRALAGRIGAAWSDFALISPDIWRKFLLDYASLGAARRYAGTLTGHEVEIVNKKLDRYMAAKAREGRMSHLLIDRFRFDSFAADSSAEDGSQLLTRFGDRVYMLFMITPPDATVERAWLRGELFGRYKAVDDLLAHNVEAFTGMPRLFFTWALKDDKRVHAEFLDNSVPEGCRPRTVAFGWNGEITIFDLRPILDVDRFRKINVNAGTPQEVYPGPAQMAPAHNTEFLRQCARRMRVIRFADPATGRVYARLDGGTLRCLDPALFTAALDDPETQAAFAAIAGPRELAQALAAPGEPEVLDPADTHTLGEWAGRPSATAEHPTAPGV</sequence>
<reference evidence="2" key="2">
    <citation type="submission" date="2021-08" db="EMBL/GenBank/DDBJ databases">
        <authorList>
            <person name="Tani A."/>
            <person name="Ola A."/>
            <person name="Ogura Y."/>
            <person name="Katsura K."/>
            <person name="Hayashi T."/>
        </authorList>
    </citation>
    <scope>NUCLEOTIDE SEQUENCE</scope>
    <source>
        <strain evidence="2">DSM 17168</strain>
    </source>
</reference>
<gene>
    <name evidence="2" type="ORF">GMJLKIPL_2606</name>
</gene>
<keyword evidence="3" id="KW-1185">Reference proteome</keyword>
<name>A0ABQ4SG80_9HYPH</name>
<dbReference type="RefSeq" id="WP_238235549.1">
    <property type="nucleotide sequence ID" value="NZ_BPQQ01000031.1"/>
</dbReference>
<evidence type="ECO:0000256" key="1">
    <source>
        <dbReference type="SAM" id="MobiDB-lite"/>
    </source>
</evidence>
<comment type="caution">
    <text evidence="2">The sequence shown here is derived from an EMBL/GenBank/DDBJ whole genome shotgun (WGS) entry which is preliminary data.</text>
</comment>
<evidence type="ECO:0008006" key="4">
    <source>
        <dbReference type="Google" id="ProtNLM"/>
    </source>
</evidence>
<reference evidence="2" key="1">
    <citation type="journal article" date="2021" name="Front. Microbiol.">
        <title>Comprehensive Comparative Genomics and Phenotyping of Methylobacterium Species.</title>
        <authorList>
            <person name="Alessa O."/>
            <person name="Ogura Y."/>
            <person name="Fujitani Y."/>
            <person name="Takami H."/>
            <person name="Hayashi T."/>
            <person name="Sahin N."/>
            <person name="Tani A."/>
        </authorList>
    </citation>
    <scope>NUCLEOTIDE SEQUENCE</scope>
    <source>
        <strain evidence="2">DSM 17168</strain>
    </source>
</reference>
<accession>A0ABQ4SG80</accession>
<feature type="region of interest" description="Disordered" evidence="1">
    <location>
        <begin position="152"/>
        <end position="171"/>
    </location>
</feature>
<dbReference type="SUPFAM" id="SSF52540">
    <property type="entry name" value="P-loop containing nucleoside triphosphate hydrolases"/>
    <property type="match status" value="1"/>
</dbReference>
<protein>
    <recommendedName>
        <fullName evidence="4">UDP-N-acetylglucosamine kinase</fullName>
    </recommendedName>
</protein>
<evidence type="ECO:0000313" key="3">
    <source>
        <dbReference type="Proteomes" id="UP001055153"/>
    </source>
</evidence>
<proteinExistence type="predicted"/>
<organism evidence="2 3">
    <name type="scientific">Methylobacterium isbiliense</name>
    <dbReference type="NCBI Taxonomy" id="315478"/>
    <lineage>
        <taxon>Bacteria</taxon>
        <taxon>Pseudomonadati</taxon>
        <taxon>Pseudomonadota</taxon>
        <taxon>Alphaproteobacteria</taxon>
        <taxon>Hyphomicrobiales</taxon>
        <taxon>Methylobacteriaceae</taxon>
        <taxon>Methylobacterium</taxon>
    </lineage>
</organism>
<dbReference type="InterPro" id="IPR027417">
    <property type="entry name" value="P-loop_NTPase"/>
</dbReference>